<dbReference type="InterPro" id="IPR032675">
    <property type="entry name" value="LRR_dom_sf"/>
</dbReference>
<dbReference type="AlphaFoldDB" id="A0A394DAP1"/>
<comment type="caution">
    <text evidence="3">The sequence shown here is derived from an EMBL/GenBank/DDBJ whole genome shotgun (WGS) entry which is preliminary data.</text>
</comment>
<dbReference type="EMBL" id="MLAU01008022">
    <property type="protein sequence ID" value="OIW20355.1"/>
    <property type="molecule type" value="Genomic_DNA"/>
</dbReference>
<organism evidence="3 4">
    <name type="scientific">Lupinus angustifolius</name>
    <name type="common">Narrow-leaved blue lupine</name>
    <dbReference type="NCBI Taxonomy" id="3871"/>
    <lineage>
        <taxon>Eukaryota</taxon>
        <taxon>Viridiplantae</taxon>
        <taxon>Streptophyta</taxon>
        <taxon>Embryophyta</taxon>
        <taxon>Tracheophyta</taxon>
        <taxon>Spermatophyta</taxon>
        <taxon>Magnoliopsida</taxon>
        <taxon>eudicotyledons</taxon>
        <taxon>Gunneridae</taxon>
        <taxon>Pentapetalae</taxon>
        <taxon>rosids</taxon>
        <taxon>fabids</taxon>
        <taxon>Fabales</taxon>
        <taxon>Fabaceae</taxon>
        <taxon>Papilionoideae</taxon>
        <taxon>50 kb inversion clade</taxon>
        <taxon>genistoids sensu lato</taxon>
        <taxon>core genistoids</taxon>
        <taxon>Genisteae</taxon>
        <taxon>Lupinus</taxon>
    </lineage>
</organism>
<dbReference type="PANTHER" id="PTHR36766">
    <property type="entry name" value="PLANT BROAD-SPECTRUM MILDEW RESISTANCE PROTEIN RPW8"/>
    <property type="match status" value="1"/>
</dbReference>
<sequence length="255" mass="28442">MYFGSHDHSPEVTEADFDQVTETHHEFLCSYLGSSEKAIFYSYTKHVNGFAAILEEEEAANIAKPPTIVRVFLNKGTKLQTTPSWEFMLMDDNGLIHPSSLFEKARFGEDTIIGQLNTAPYANLDVWGCKNLEALTVSESDVTTPTLNSLQFLCVRHCPNFMSFPKGGFAAPKLTLLTINYCDKLNSLPEKMHHLMPSLKELQLQGCPKIESSTMTTLKIKICNKLNEGKQNHSDPLFARLEGLASVQSPSSSYT</sequence>
<dbReference type="Proteomes" id="UP000188354">
    <property type="component" value="Unassembled WGS sequence"/>
</dbReference>
<gene>
    <name evidence="3" type="ORF">TanjilG_08900</name>
</gene>
<dbReference type="Pfam" id="PF05922">
    <property type="entry name" value="Inhibitor_I9"/>
    <property type="match status" value="1"/>
</dbReference>
<protein>
    <recommendedName>
        <fullName evidence="2">Inhibitor I9 domain-containing protein</fullName>
    </recommendedName>
</protein>
<reference evidence="3 4" key="1">
    <citation type="journal article" date="2017" name="Plant Biotechnol. J.">
        <title>A comprehensive draft genome sequence for lupin (Lupinus angustifolius), an emerging health food: insights into plant-microbe interactions and legume evolution.</title>
        <authorList>
            <person name="Hane J.K."/>
            <person name="Ming Y."/>
            <person name="Kamphuis L.G."/>
            <person name="Nelson M.N."/>
            <person name="Garg G."/>
            <person name="Atkins C.A."/>
            <person name="Bayer P.E."/>
            <person name="Bravo A."/>
            <person name="Bringans S."/>
            <person name="Cannon S."/>
            <person name="Edwards D."/>
            <person name="Foley R."/>
            <person name="Gao L.L."/>
            <person name="Harrison M.J."/>
            <person name="Huang W."/>
            <person name="Hurgobin B."/>
            <person name="Li S."/>
            <person name="Liu C.W."/>
            <person name="McGrath A."/>
            <person name="Morahan G."/>
            <person name="Murray J."/>
            <person name="Weller J."/>
            <person name="Jian J."/>
            <person name="Singh K.B."/>
        </authorList>
    </citation>
    <scope>NUCLEOTIDE SEQUENCE [LARGE SCALE GENOMIC DNA]</scope>
    <source>
        <strain evidence="4">cv. Tanjil</strain>
        <tissue evidence="3">Whole plant</tissue>
    </source>
</reference>
<evidence type="ECO:0000313" key="3">
    <source>
        <dbReference type="EMBL" id="OIW20355.1"/>
    </source>
</evidence>
<evidence type="ECO:0000259" key="2">
    <source>
        <dbReference type="Pfam" id="PF05922"/>
    </source>
</evidence>
<proteinExistence type="predicted"/>
<dbReference type="SUPFAM" id="SSF52047">
    <property type="entry name" value="RNI-like"/>
    <property type="match status" value="1"/>
</dbReference>
<dbReference type="STRING" id="3871.A0A394DAP1"/>
<dbReference type="Gramene" id="OIW20355">
    <property type="protein sequence ID" value="OIW20355"/>
    <property type="gene ID" value="TanjilG_08900"/>
</dbReference>
<accession>A0A394DAP1</accession>
<dbReference type="InterPro" id="IPR010259">
    <property type="entry name" value="S8pro/Inhibitor_I9"/>
</dbReference>
<dbReference type="Gene3D" id="3.80.10.10">
    <property type="entry name" value="Ribonuclease Inhibitor"/>
    <property type="match status" value="1"/>
</dbReference>
<dbReference type="PANTHER" id="PTHR36766:SF40">
    <property type="entry name" value="DISEASE RESISTANCE PROTEIN RGA3"/>
    <property type="match status" value="1"/>
</dbReference>
<name>A0A394DAP1_LUPAN</name>
<evidence type="ECO:0000256" key="1">
    <source>
        <dbReference type="ARBA" id="ARBA00022821"/>
    </source>
</evidence>
<keyword evidence="4" id="KW-1185">Reference proteome</keyword>
<feature type="domain" description="Inhibitor I9" evidence="2">
    <location>
        <begin position="2"/>
        <end position="79"/>
    </location>
</feature>
<dbReference type="Gene3D" id="3.30.70.80">
    <property type="entry name" value="Peptidase S8 propeptide/proteinase inhibitor I9"/>
    <property type="match status" value="1"/>
</dbReference>
<evidence type="ECO:0000313" key="4">
    <source>
        <dbReference type="Proteomes" id="UP000188354"/>
    </source>
</evidence>
<dbReference type="GO" id="GO:0006952">
    <property type="term" value="P:defense response"/>
    <property type="evidence" value="ECO:0007669"/>
    <property type="project" value="UniProtKB-KW"/>
</dbReference>
<dbReference type="InterPro" id="IPR037045">
    <property type="entry name" value="S8pro/Inhibitor_I9_sf"/>
</dbReference>
<keyword evidence="1" id="KW-0611">Plant defense</keyword>